<keyword evidence="1 4" id="KW-0808">Transferase</keyword>
<dbReference type="SUPFAM" id="SSF55729">
    <property type="entry name" value="Acyl-CoA N-acyltransferases (Nat)"/>
    <property type="match status" value="1"/>
</dbReference>
<protein>
    <submittedName>
        <fullName evidence="4">N-acetyltransferase</fullName>
    </submittedName>
</protein>
<keyword evidence="2" id="KW-0012">Acyltransferase</keyword>
<dbReference type="RefSeq" id="WP_126583243.1">
    <property type="nucleotide sequence ID" value="NZ_BIFR01000002.1"/>
</dbReference>
<dbReference type="EMBL" id="BIFR01000002">
    <property type="protein sequence ID" value="GCE15834.1"/>
    <property type="molecule type" value="Genomic_DNA"/>
</dbReference>
<keyword evidence="5" id="KW-1185">Reference proteome</keyword>
<dbReference type="PANTHER" id="PTHR43877">
    <property type="entry name" value="AMINOALKYLPHOSPHONATE N-ACETYLTRANSFERASE-RELATED-RELATED"/>
    <property type="match status" value="1"/>
</dbReference>
<dbReference type="CDD" id="cd04301">
    <property type="entry name" value="NAT_SF"/>
    <property type="match status" value="1"/>
</dbReference>
<evidence type="ECO:0000313" key="5">
    <source>
        <dbReference type="Proteomes" id="UP000287352"/>
    </source>
</evidence>
<dbReference type="InterPro" id="IPR000182">
    <property type="entry name" value="GNAT_dom"/>
</dbReference>
<reference evidence="5" key="1">
    <citation type="submission" date="2018-12" db="EMBL/GenBank/DDBJ databases">
        <title>Tengunoibacter tsumagoiensis gen. nov., sp. nov., Dictyobacter kobayashii sp. nov., D. alpinus sp. nov., and D. joshuensis sp. nov. and description of Dictyobacteraceae fam. nov. within the order Ktedonobacterales isolated from Tengu-no-mugimeshi.</title>
        <authorList>
            <person name="Wang C.M."/>
            <person name="Zheng Y."/>
            <person name="Sakai Y."/>
            <person name="Toyoda A."/>
            <person name="Minakuchi Y."/>
            <person name="Abe K."/>
            <person name="Yokota A."/>
            <person name="Yabe S."/>
        </authorList>
    </citation>
    <scope>NUCLEOTIDE SEQUENCE [LARGE SCALE GENOMIC DNA]</scope>
    <source>
        <strain evidence="5">Uno3</strain>
    </source>
</reference>
<name>A0A402A9H4_9CHLR</name>
<dbReference type="InterPro" id="IPR050832">
    <property type="entry name" value="Bact_Acetyltransf"/>
</dbReference>
<gene>
    <name evidence="4" type="ORF">KTT_56930</name>
</gene>
<evidence type="ECO:0000256" key="1">
    <source>
        <dbReference type="ARBA" id="ARBA00022679"/>
    </source>
</evidence>
<proteinExistence type="predicted"/>
<dbReference type="OrthoDB" id="9792929at2"/>
<evidence type="ECO:0000313" key="4">
    <source>
        <dbReference type="EMBL" id="GCE15834.1"/>
    </source>
</evidence>
<dbReference type="Pfam" id="PF00583">
    <property type="entry name" value="Acetyltransf_1"/>
    <property type="match status" value="1"/>
</dbReference>
<organism evidence="4 5">
    <name type="scientific">Tengunoibacter tsumagoiensis</name>
    <dbReference type="NCBI Taxonomy" id="2014871"/>
    <lineage>
        <taxon>Bacteria</taxon>
        <taxon>Bacillati</taxon>
        <taxon>Chloroflexota</taxon>
        <taxon>Ktedonobacteria</taxon>
        <taxon>Ktedonobacterales</taxon>
        <taxon>Dictyobacteraceae</taxon>
        <taxon>Tengunoibacter</taxon>
    </lineage>
</organism>
<dbReference type="PROSITE" id="PS51186">
    <property type="entry name" value="GNAT"/>
    <property type="match status" value="1"/>
</dbReference>
<feature type="domain" description="N-acetyltransferase" evidence="3">
    <location>
        <begin position="6"/>
        <end position="152"/>
    </location>
</feature>
<comment type="caution">
    <text evidence="4">The sequence shown here is derived from an EMBL/GenBank/DDBJ whole genome shotgun (WGS) entry which is preliminary data.</text>
</comment>
<sequence length="152" mass="17124">MSSSTYKIVQASLEHISVLVPLFDGYRQFYGQASDLAGAERFLADHFKRKSSVVFLALGEDQKGLGFTQLYPSYSSVSMRQLWILNDLFVAADARRSGIGRALLERAREFALETQAKGLTLNTAVTNTRAQSVYESAGWQRETEFYAYNLYL</sequence>
<accession>A0A402A9H4</accession>
<dbReference type="Proteomes" id="UP000287352">
    <property type="component" value="Unassembled WGS sequence"/>
</dbReference>
<dbReference type="GO" id="GO:0016747">
    <property type="term" value="F:acyltransferase activity, transferring groups other than amino-acyl groups"/>
    <property type="evidence" value="ECO:0007669"/>
    <property type="project" value="InterPro"/>
</dbReference>
<evidence type="ECO:0000259" key="3">
    <source>
        <dbReference type="PROSITE" id="PS51186"/>
    </source>
</evidence>
<dbReference type="AlphaFoldDB" id="A0A402A9H4"/>
<dbReference type="Gene3D" id="3.40.630.30">
    <property type="match status" value="1"/>
</dbReference>
<evidence type="ECO:0000256" key="2">
    <source>
        <dbReference type="ARBA" id="ARBA00023315"/>
    </source>
</evidence>
<dbReference type="PANTHER" id="PTHR43877:SF2">
    <property type="entry name" value="AMINOALKYLPHOSPHONATE N-ACETYLTRANSFERASE-RELATED"/>
    <property type="match status" value="1"/>
</dbReference>
<dbReference type="InterPro" id="IPR016181">
    <property type="entry name" value="Acyl_CoA_acyltransferase"/>
</dbReference>